<dbReference type="EMBL" id="CATQJA010002701">
    <property type="protein sequence ID" value="CAJ0584844.1"/>
    <property type="molecule type" value="Genomic_DNA"/>
</dbReference>
<keyword evidence="1" id="KW-0732">Signal</keyword>
<gene>
    <name evidence="2" type="ORF">MSPICULIGERA_LOCUS22884</name>
</gene>
<evidence type="ECO:0000256" key="1">
    <source>
        <dbReference type="SAM" id="SignalP"/>
    </source>
</evidence>
<proteinExistence type="predicted"/>
<name>A0AA36DEJ1_9BILA</name>
<accession>A0AA36DEJ1</accession>
<sequence>MFWLLLAFGFYGNVLADDKIVCYHNKSLPPYQPNVYLCGSTSSCCHFRGEPACCLNDVAFWPFLQQVIPFLVFYLLTLLAAKSVQQWYFSDQDPDLEDQLFDFSGQKEQANTFIFPQFGEDHVADPIFGAVYEEKTPKYAMAAQDKIDFGYFDDDGDMQVDDVKKRK</sequence>
<organism evidence="2 3">
    <name type="scientific">Mesorhabditis spiculigera</name>
    <dbReference type="NCBI Taxonomy" id="96644"/>
    <lineage>
        <taxon>Eukaryota</taxon>
        <taxon>Metazoa</taxon>
        <taxon>Ecdysozoa</taxon>
        <taxon>Nematoda</taxon>
        <taxon>Chromadorea</taxon>
        <taxon>Rhabditida</taxon>
        <taxon>Rhabditina</taxon>
        <taxon>Rhabditomorpha</taxon>
        <taxon>Rhabditoidea</taxon>
        <taxon>Rhabditidae</taxon>
        <taxon>Mesorhabditinae</taxon>
        <taxon>Mesorhabditis</taxon>
    </lineage>
</organism>
<reference evidence="2" key="1">
    <citation type="submission" date="2023-06" db="EMBL/GenBank/DDBJ databases">
        <authorList>
            <person name="Delattre M."/>
        </authorList>
    </citation>
    <scope>NUCLEOTIDE SEQUENCE</scope>
    <source>
        <strain evidence="2">AF72</strain>
    </source>
</reference>
<evidence type="ECO:0000313" key="3">
    <source>
        <dbReference type="Proteomes" id="UP001177023"/>
    </source>
</evidence>
<feature type="chain" id="PRO_5041416274" evidence="1">
    <location>
        <begin position="17"/>
        <end position="167"/>
    </location>
</feature>
<protein>
    <submittedName>
        <fullName evidence="2">Uncharacterized protein</fullName>
    </submittedName>
</protein>
<comment type="caution">
    <text evidence="2">The sequence shown here is derived from an EMBL/GenBank/DDBJ whole genome shotgun (WGS) entry which is preliminary data.</text>
</comment>
<keyword evidence="3" id="KW-1185">Reference proteome</keyword>
<feature type="non-terminal residue" evidence="2">
    <location>
        <position position="167"/>
    </location>
</feature>
<evidence type="ECO:0000313" key="2">
    <source>
        <dbReference type="EMBL" id="CAJ0584844.1"/>
    </source>
</evidence>
<feature type="signal peptide" evidence="1">
    <location>
        <begin position="1"/>
        <end position="16"/>
    </location>
</feature>
<dbReference type="AlphaFoldDB" id="A0AA36DEJ1"/>
<dbReference type="Proteomes" id="UP001177023">
    <property type="component" value="Unassembled WGS sequence"/>
</dbReference>